<dbReference type="InterPro" id="IPR036388">
    <property type="entry name" value="WH-like_DNA-bd_sf"/>
</dbReference>
<evidence type="ECO:0000256" key="3">
    <source>
        <dbReference type="ARBA" id="ARBA00023163"/>
    </source>
</evidence>
<dbReference type="Gene3D" id="1.10.10.10">
    <property type="entry name" value="Winged helix-like DNA-binding domain superfamily/Winged helix DNA-binding domain"/>
    <property type="match status" value="1"/>
</dbReference>
<evidence type="ECO:0000256" key="2">
    <source>
        <dbReference type="ARBA" id="ARBA00023125"/>
    </source>
</evidence>
<gene>
    <name evidence="5" type="ORF">NOCA2310178</name>
</gene>
<protein>
    <submittedName>
        <fullName evidence="5">Putative GntR-family transcriptional regulator</fullName>
    </submittedName>
</protein>
<dbReference type="Pfam" id="PF00392">
    <property type="entry name" value="GntR"/>
    <property type="match status" value="1"/>
</dbReference>
<dbReference type="AlphaFoldDB" id="A0A2P2C279"/>
<dbReference type="PANTHER" id="PTHR43537:SF24">
    <property type="entry name" value="GLUCONATE OPERON TRANSCRIPTIONAL REPRESSOR"/>
    <property type="match status" value="1"/>
</dbReference>
<feature type="domain" description="HTH gntR-type" evidence="4">
    <location>
        <begin position="21"/>
        <end position="88"/>
    </location>
</feature>
<dbReference type="SMART" id="SM00895">
    <property type="entry name" value="FCD"/>
    <property type="match status" value="1"/>
</dbReference>
<dbReference type="GO" id="GO:0003700">
    <property type="term" value="F:DNA-binding transcription factor activity"/>
    <property type="evidence" value="ECO:0007669"/>
    <property type="project" value="InterPro"/>
</dbReference>
<dbReference type="SUPFAM" id="SSF48008">
    <property type="entry name" value="GntR ligand-binding domain-like"/>
    <property type="match status" value="1"/>
</dbReference>
<accession>A0A2P2C279</accession>
<name>A0A2P2C279_9ZZZZ</name>
<reference evidence="5" key="1">
    <citation type="submission" date="2015-08" db="EMBL/GenBank/DDBJ databases">
        <authorList>
            <person name="Babu N.S."/>
            <person name="Beckwith C.J."/>
            <person name="Beseler K.G."/>
            <person name="Brison A."/>
            <person name="Carone J.V."/>
            <person name="Caskin T.P."/>
            <person name="Diamond M."/>
            <person name="Durham M.E."/>
            <person name="Foxe J.M."/>
            <person name="Go M."/>
            <person name="Henderson B.A."/>
            <person name="Jones I.B."/>
            <person name="McGettigan J.A."/>
            <person name="Micheletti S.J."/>
            <person name="Nasrallah M.E."/>
            <person name="Ortiz D."/>
            <person name="Piller C.R."/>
            <person name="Privatt S.R."/>
            <person name="Schneider S.L."/>
            <person name="Sharp S."/>
            <person name="Smith T.C."/>
            <person name="Stanton J.D."/>
            <person name="Ullery H.E."/>
            <person name="Wilson R.J."/>
            <person name="Serrano M.G."/>
            <person name="Buck G."/>
            <person name="Lee V."/>
            <person name="Wang Y."/>
            <person name="Carvalho R."/>
            <person name="Voegtly L."/>
            <person name="Shi R."/>
            <person name="Duckworth R."/>
            <person name="Johnson A."/>
            <person name="Loviza R."/>
            <person name="Walstead R."/>
            <person name="Shah Z."/>
            <person name="Kiflezghi M."/>
            <person name="Wade K."/>
            <person name="Ball S.L."/>
            <person name="Bradley K.W."/>
            <person name="Asai D.J."/>
            <person name="Bowman C.A."/>
            <person name="Russell D.A."/>
            <person name="Pope W.H."/>
            <person name="Jacobs-Sera D."/>
            <person name="Hendrix R.W."/>
            <person name="Hatfull G.F."/>
        </authorList>
    </citation>
    <scope>NUCLEOTIDE SEQUENCE</scope>
</reference>
<dbReference type="SMART" id="SM00345">
    <property type="entry name" value="HTH_GNTR"/>
    <property type="match status" value="1"/>
</dbReference>
<evidence type="ECO:0000256" key="1">
    <source>
        <dbReference type="ARBA" id="ARBA00023015"/>
    </source>
</evidence>
<dbReference type="Gene3D" id="1.20.120.530">
    <property type="entry name" value="GntR ligand-binding domain-like"/>
    <property type="match status" value="1"/>
</dbReference>
<evidence type="ECO:0000259" key="4">
    <source>
        <dbReference type="PROSITE" id="PS50949"/>
    </source>
</evidence>
<evidence type="ECO:0000313" key="5">
    <source>
        <dbReference type="EMBL" id="CUR56137.1"/>
    </source>
</evidence>
<dbReference type="PANTHER" id="PTHR43537">
    <property type="entry name" value="TRANSCRIPTIONAL REGULATOR, GNTR FAMILY"/>
    <property type="match status" value="1"/>
</dbReference>
<keyword evidence="2" id="KW-0238">DNA-binding</keyword>
<proteinExistence type="predicted"/>
<keyword evidence="3" id="KW-0804">Transcription</keyword>
<dbReference type="InterPro" id="IPR011711">
    <property type="entry name" value="GntR_C"/>
</dbReference>
<keyword evidence="1" id="KW-0805">Transcription regulation</keyword>
<sequence length="248" mass="26755">MPYTGYHSGMSSLSPIAARPENLTEQVFQRIQESIVDQTLAPGTRVSEASIAALLDVSKTPVREALLRLRYIGLVEQTGTGRLRVIDPSSKEVRDAYEFRAMIERSAAYEAAGRISTVAADQLLEYAQDTVIMAKAQTGKGYRDTDRRFHLAVATATTNGVLHEAVGNALVLTSALREREVPMAEEFLACATEHVGIAELVATGNQAAAADAMNAHVLHVMAQVLQTRSPSTAAAQPAREALGVRVRR</sequence>
<organism evidence="5">
    <name type="scientific">metagenome</name>
    <dbReference type="NCBI Taxonomy" id="256318"/>
    <lineage>
        <taxon>unclassified sequences</taxon>
        <taxon>metagenomes</taxon>
    </lineage>
</organism>
<dbReference type="PROSITE" id="PS50949">
    <property type="entry name" value="HTH_GNTR"/>
    <property type="match status" value="1"/>
</dbReference>
<dbReference type="InterPro" id="IPR008920">
    <property type="entry name" value="TF_FadR/GntR_C"/>
</dbReference>
<dbReference type="Pfam" id="PF07729">
    <property type="entry name" value="FCD"/>
    <property type="match status" value="1"/>
</dbReference>
<dbReference type="SUPFAM" id="SSF46785">
    <property type="entry name" value="Winged helix' DNA-binding domain"/>
    <property type="match status" value="1"/>
</dbReference>
<dbReference type="GO" id="GO:0003677">
    <property type="term" value="F:DNA binding"/>
    <property type="evidence" value="ECO:0007669"/>
    <property type="project" value="UniProtKB-KW"/>
</dbReference>
<dbReference type="InterPro" id="IPR000524">
    <property type="entry name" value="Tscrpt_reg_HTH_GntR"/>
</dbReference>
<dbReference type="InterPro" id="IPR036390">
    <property type="entry name" value="WH_DNA-bd_sf"/>
</dbReference>
<dbReference type="EMBL" id="CZKA01000025">
    <property type="protein sequence ID" value="CUR56137.1"/>
    <property type="molecule type" value="Genomic_DNA"/>
</dbReference>